<sequence length="499" mass="58552">DWRRAFRACQAETRAWLQLGNLGFLGSHFWAHLAFWCTRPALTLKVWVGSVIQACHVFSFQVPRVHRWPRGVRRGWRRQVSRNVLSREQYMPNEPGKSSDEVAYEQLCTRWNREEAEAVQRCKRTLQSDKTTREDKILALNELEYWAMRRGGYDAEVILIGMLKEADKDVAGQAHISLKKTWAAHFNMWVNNDVDHGRLLMKQKKLDEAFKIFDKVAYENPLWGEGYHLRAKCYNAMKDVPNTIADLRRALEFCPNNYLVMVELGITLMDKSQEYEEAADLFKRAIDLCPILPVDIFLRQLFEKVPHLKEEWEAEKKANQFSLNEPPARLLPEAWVERFEATERPNQAFLRVGAELEQWFAEVRRHKAEPSIQRKLWSVLVIKWDPDKWPKELKSFTTQVHEALKARRERELAKAVAEESLLEVLWSLQTLPIIRFARSQVKSSLRISVEIAGVPDAGIMFLDAEEWKDQDELEFEEAQDEYDEDAVAFLRQLRTQRAR</sequence>
<dbReference type="GO" id="GO:0051301">
    <property type="term" value="P:cell division"/>
    <property type="evidence" value="ECO:0007669"/>
    <property type="project" value="TreeGrafter"/>
</dbReference>
<dbReference type="PANTHER" id="PTHR12558:SF13">
    <property type="entry name" value="CELL DIVISION CYCLE PROTEIN 27 HOMOLOG"/>
    <property type="match status" value="1"/>
</dbReference>
<evidence type="ECO:0000313" key="3">
    <source>
        <dbReference type="EMBL" id="CAE7540527.1"/>
    </source>
</evidence>
<keyword evidence="4" id="KW-1185">Reference proteome</keyword>
<proteinExistence type="inferred from homology"/>
<evidence type="ECO:0000313" key="4">
    <source>
        <dbReference type="Proteomes" id="UP000601435"/>
    </source>
</evidence>
<dbReference type="PANTHER" id="PTHR12558">
    <property type="entry name" value="CELL DIVISION CYCLE 16,23,27"/>
    <property type="match status" value="1"/>
</dbReference>
<dbReference type="SMART" id="SM00028">
    <property type="entry name" value="TPR"/>
    <property type="match status" value="2"/>
</dbReference>
<dbReference type="OrthoDB" id="410575at2759"/>
<dbReference type="EMBL" id="CAJNJA010025296">
    <property type="protein sequence ID" value="CAE7540527.1"/>
    <property type="molecule type" value="Genomic_DNA"/>
</dbReference>
<dbReference type="InterPro" id="IPR019734">
    <property type="entry name" value="TPR_rpt"/>
</dbReference>
<gene>
    <name evidence="3" type="ORF">SNEC2469_LOCUS15561</name>
</gene>
<evidence type="ECO:0000256" key="2">
    <source>
        <dbReference type="ARBA" id="ARBA00038210"/>
    </source>
</evidence>
<protein>
    <submittedName>
        <fullName evidence="3">Uncharacterized protein</fullName>
    </submittedName>
</protein>
<accession>A0A812TVU8</accession>
<dbReference type="InterPro" id="IPR011990">
    <property type="entry name" value="TPR-like_helical_dom_sf"/>
</dbReference>
<dbReference type="AlphaFoldDB" id="A0A812TVU8"/>
<name>A0A812TVU8_9DINO</name>
<evidence type="ECO:0000256" key="1">
    <source>
        <dbReference type="ARBA" id="ARBA00022803"/>
    </source>
</evidence>
<dbReference type="SUPFAM" id="SSF48452">
    <property type="entry name" value="TPR-like"/>
    <property type="match status" value="1"/>
</dbReference>
<comment type="caution">
    <text evidence="3">The sequence shown here is derived from an EMBL/GenBank/DDBJ whole genome shotgun (WGS) entry which is preliminary data.</text>
</comment>
<reference evidence="3" key="1">
    <citation type="submission" date="2021-02" db="EMBL/GenBank/DDBJ databases">
        <authorList>
            <person name="Dougan E. K."/>
            <person name="Rhodes N."/>
            <person name="Thang M."/>
            <person name="Chan C."/>
        </authorList>
    </citation>
    <scope>NUCLEOTIDE SEQUENCE</scope>
</reference>
<feature type="non-terminal residue" evidence="3">
    <location>
        <position position="499"/>
    </location>
</feature>
<dbReference type="Proteomes" id="UP000601435">
    <property type="component" value="Unassembled WGS sequence"/>
</dbReference>
<dbReference type="Gene3D" id="1.25.40.10">
    <property type="entry name" value="Tetratricopeptide repeat domain"/>
    <property type="match status" value="1"/>
</dbReference>
<organism evidence="3 4">
    <name type="scientific">Symbiodinium necroappetens</name>
    <dbReference type="NCBI Taxonomy" id="1628268"/>
    <lineage>
        <taxon>Eukaryota</taxon>
        <taxon>Sar</taxon>
        <taxon>Alveolata</taxon>
        <taxon>Dinophyceae</taxon>
        <taxon>Suessiales</taxon>
        <taxon>Symbiodiniaceae</taxon>
        <taxon>Symbiodinium</taxon>
    </lineage>
</organism>
<keyword evidence="1" id="KW-0802">TPR repeat</keyword>
<comment type="similarity">
    <text evidence="2">Belongs to the APC3/CDC27 family.</text>
</comment>